<dbReference type="AlphaFoldDB" id="A0A1F4RXB5"/>
<name>A0A1F4RXB5_UNCSA</name>
<dbReference type="Proteomes" id="UP000177905">
    <property type="component" value="Unassembled WGS sequence"/>
</dbReference>
<reference evidence="1 2" key="1">
    <citation type="journal article" date="2016" name="Nat. Commun.">
        <title>Thousands of microbial genomes shed light on interconnected biogeochemical processes in an aquifer system.</title>
        <authorList>
            <person name="Anantharaman K."/>
            <person name="Brown C.T."/>
            <person name="Hug L.A."/>
            <person name="Sharon I."/>
            <person name="Castelle C.J."/>
            <person name="Probst A.J."/>
            <person name="Thomas B.C."/>
            <person name="Singh A."/>
            <person name="Wilkins M.J."/>
            <person name="Karaoz U."/>
            <person name="Brodie E.L."/>
            <person name="Williams K.H."/>
            <person name="Hubbard S.S."/>
            <person name="Banfield J.F."/>
        </authorList>
    </citation>
    <scope>NUCLEOTIDE SEQUENCE [LARGE SCALE GENOMIC DNA]</scope>
</reference>
<accession>A0A1F4RXB5</accession>
<gene>
    <name evidence="1" type="ORF">A2290_02060</name>
</gene>
<sequence>MRIKRGRTRIAIVSERMTLKIPNIPLGKAVRKLSSELRGIAQDCWQMKQWPTKAFLKVEVVSREPFIHFFGITANRLEARNSVALGEMVVPTRYSFLGILNVMETATQSGINPSAFAKEFRLGGHTFSHVENYGIHEGSLKLLDYGDSKAISILQLQCQSFRWELDIVYARHQRTTERIINSRGQTFNDISFVKEEIERNRNNPQKWPVESEVEANLAREFAAMTLKGLQEIFVSLISCEHPVIESSSCFLSEKQPLIAFLDNLSGSSTEVQHHFRKPLAKLKTLQSELADERREGDITPDREAALERMILGAIKYKAFMRELMIRWNREGFPIAT</sequence>
<evidence type="ECO:0000313" key="2">
    <source>
        <dbReference type="Proteomes" id="UP000177905"/>
    </source>
</evidence>
<dbReference type="EMBL" id="MEUA01000066">
    <property type="protein sequence ID" value="OGC12789.1"/>
    <property type="molecule type" value="Genomic_DNA"/>
</dbReference>
<comment type="caution">
    <text evidence="1">The sequence shown here is derived from an EMBL/GenBank/DDBJ whole genome shotgun (WGS) entry which is preliminary data.</text>
</comment>
<protein>
    <submittedName>
        <fullName evidence="1">Uncharacterized protein</fullName>
    </submittedName>
</protein>
<organism evidence="1 2">
    <name type="scientific">candidate division WOR-1 bacterium RIFOXYB2_FULL_36_35</name>
    <dbReference type="NCBI Taxonomy" id="1802578"/>
    <lineage>
        <taxon>Bacteria</taxon>
        <taxon>Bacillati</taxon>
        <taxon>Saganbacteria</taxon>
    </lineage>
</organism>
<evidence type="ECO:0000313" key="1">
    <source>
        <dbReference type="EMBL" id="OGC12789.1"/>
    </source>
</evidence>
<proteinExistence type="predicted"/>